<organism evidence="2 3">
    <name type="scientific">Electrophorus voltai</name>
    <dbReference type="NCBI Taxonomy" id="2609070"/>
    <lineage>
        <taxon>Eukaryota</taxon>
        <taxon>Metazoa</taxon>
        <taxon>Chordata</taxon>
        <taxon>Craniata</taxon>
        <taxon>Vertebrata</taxon>
        <taxon>Euteleostomi</taxon>
        <taxon>Actinopterygii</taxon>
        <taxon>Neopterygii</taxon>
        <taxon>Teleostei</taxon>
        <taxon>Ostariophysi</taxon>
        <taxon>Gymnotiformes</taxon>
        <taxon>Gymnotoidei</taxon>
        <taxon>Gymnotidae</taxon>
        <taxon>Electrophorus</taxon>
    </lineage>
</organism>
<keyword evidence="3" id="KW-1185">Reference proteome</keyword>
<name>A0AAD9DM17_9TELE</name>
<sequence length="431" mass="47349">EVTHGLGQAVSDCCGSKAYNPINQICCGGSIQNRLGPQASCCGSVVINDATHLCCAGNKVMKKTSVFHRCCGEDLYDNRTECCCSTFQLKVENRSTSRCCSEDIPKDSSSTDTVSGTDTEIWCPSSSISSFKRWQFVHNERVSGGISSWHVEQSSSSAAAVAQHVKQNCIGVVIAFGCKKGQAECSLNVTRKMDTEAHPECQYSGGQEEDENTSICCSGKKRQKKSGLTRCCGAEVYQLWEDGALCCDDVLYRDQPASSMCAGKAVYSPHRYTVCQGHVHLPAGKQCCGSHPYNPHKEICCKGHRHSRPAEDVVCCGLDAYSPSTPGYKCCAGHLHDLKGLKDQSEAECCGPLLLRKKQQCCYSTEKTLVYEVQDGHSCCGHWYYNMSLWRCCAGKLFPLTNDSWVGQRQAEFRLLPHLSDYNTSTICREK</sequence>
<dbReference type="InterPro" id="IPR055284">
    <property type="entry name" value="Galaxin-like"/>
</dbReference>
<feature type="domain" description="Galaxin-like repeats" evidence="1">
    <location>
        <begin position="184"/>
        <end position="280"/>
    </location>
</feature>
<dbReference type="AlphaFoldDB" id="A0AAD9DM17"/>
<dbReference type="PANTHER" id="PTHR34490:SF3">
    <property type="entry name" value="GALAXIN-LIKE ISOFORM X2"/>
    <property type="match status" value="1"/>
</dbReference>
<feature type="domain" description="Galaxin-like repeats" evidence="1">
    <location>
        <begin position="10"/>
        <end position="105"/>
    </location>
</feature>
<protein>
    <recommendedName>
        <fullName evidence="1">Galaxin-like repeats domain-containing protein</fullName>
    </recommendedName>
</protein>
<dbReference type="InterPro" id="IPR056601">
    <property type="entry name" value="Galaxin_dom"/>
</dbReference>
<dbReference type="EMBL" id="JAROKS010000026">
    <property type="protein sequence ID" value="KAK1785329.1"/>
    <property type="molecule type" value="Genomic_DNA"/>
</dbReference>
<evidence type="ECO:0000259" key="1">
    <source>
        <dbReference type="Pfam" id="PF24748"/>
    </source>
</evidence>
<feature type="domain" description="Galaxin-like repeats" evidence="1">
    <location>
        <begin position="286"/>
        <end position="400"/>
    </location>
</feature>
<proteinExistence type="predicted"/>
<evidence type="ECO:0000313" key="2">
    <source>
        <dbReference type="EMBL" id="KAK1785329.1"/>
    </source>
</evidence>
<evidence type="ECO:0000313" key="3">
    <source>
        <dbReference type="Proteomes" id="UP001239994"/>
    </source>
</evidence>
<comment type="caution">
    <text evidence="2">The sequence shown here is derived from an EMBL/GenBank/DDBJ whole genome shotgun (WGS) entry which is preliminary data.</text>
</comment>
<dbReference type="PANTHER" id="PTHR34490">
    <property type="entry name" value="PROTEIN CBG12054-RELATED"/>
    <property type="match status" value="1"/>
</dbReference>
<dbReference type="Pfam" id="PF24748">
    <property type="entry name" value="Galaxin_repeat"/>
    <property type="match status" value="3"/>
</dbReference>
<gene>
    <name evidence="2" type="ORF">P4O66_018709</name>
</gene>
<accession>A0AAD9DM17</accession>
<feature type="non-terminal residue" evidence="2">
    <location>
        <position position="431"/>
    </location>
</feature>
<feature type="non-terminal residue" evidence="2">
    <location>
        <position position="1"/>
    </location>
</feature>
<reference evidence="2" key="1">
    <citation type="submission" date="2023-03" db="EMBL/GenBank/DDBJ databases">
        <title>Electrophorus voltai genome.</title>
        <authorList>
            <person name="Bian C."/>
        </authorList>
    </citation>
    <scope>NUCLEOTIDE SEQUENCE</scope>
    <source>
        <strain evidence="2">CB-2022</strain>
        <tissue evidence="2">Muscle</tissue>
    </source>
</reference>
<dbReference type="Proteomes" id="UP001239994">
    <property type="component" value="Unassembled WGS sequence"/>
</dbReference>